<reference evidence="1 2" key="1">
    <citation type="submission" date="2023-12" db="EMBL/GenBank/DDBJ databases">
        <title>A high-quality genome assembly for Dillenia turbinata (Dilleniales).</title>
        <authorList>
            <person name="Chanderbali A."/>
        </authorList>
    </citation>
    <scope>NUCLEOTIDE SEQUENCE [LARGE SCALE GENOMIC DNA]</scope>
    <source>
        <strain evidence="1">LSX21</strain>
        <tissue evidence="1">Leaf</tissue>
    </source>
</reference>
<name>A0AAN8Z6P7_9MAGN</name>
<comment type="caution">
    <text evidence="1">The sequence shown here is derived from an EMBL/GenBank/DDBJ whole genome shotgun (WGS) entry which is preliminary data.</text>
</comment>
<gene>
    <name evidence="1" type="ORF">RJ641_007150</name>
</gene>
<dbReference type="EMBL" id="JBAMMX010000014">
    <property type="protein sequence ID" value="KAK6928559.1"/>
    <property type="molecule type" value="Genomic_DNA"/>
</dbReference>
<dbReference type="Pfam" id="PF25102">
    <property type="entry name" value="DUF7810"/>
    <property type="match status" value="1"/>
</dbReference>
<sequence>LLALCFSSNDPISSNIHNRIGFRSVFPNPSTIRLAGSRKSCATVEEMVTSCLSGDTCYIFPVSSAARVRGLPSEEFCQHGFVVGKASETGFDNEMYKLLTAAALSIMLNRSLMIGQTRHIGYLSVLSILLNSHISHYGKYPFGEYISYSNVSFTLKEVKHLWRQNDCETKYGRVLVARLDDFQKLEETSVLCSNWMEWKQPVIWFDGALDAVAVQFFLKNIHPEMRKAASNLFGEPENLHTRPNVFGEIMKMLISPSENVEEAVNWVLGV</sequence>
<organism evidence="1 2">
    <name type="scientific">Dillenia turbinata</name>
    <dbReference type="NCBI Taxonomy" id="194707"/>
    <lineage>
        <taxon>Eukaryota</taxon>
        <taxon>Viridiplantae</taxon>
        <taxon>Streptophyta</taxon>
        <taxon>Embryophyta</taxon>
        <taxon>Tracheophyta</taxon>
        <taxon>Spermatophyta</taxon>
        <taxon>Magnoliopsida</taxon>
        <taxon>eudicotyledons</taxon>
        <taxon>Gunneridae</taxon>
        <taxon>Pentapetalae</taxon>
        <taxon>Dilleniales</taxon>
        <taxon>Dilleniaceae</taxon>
        <taxon>Dillenia</taxon>
    </lineage>
</organism>
<dbReference type="PANTHER" id="PTHR35736">
    <property type="entry name" value="EXPRESSED PROTEIN"/>
    <property type="match status" value="1"/>
</dbReference>
<evidence type="ECO:0000313" key="1">
    <source>
        <dbReference type="EMBL" id="KAK6928559.1"/>
    </source>
</evidence>
<dbReference type="Proteomes" id="UP001370490">
    <property type="component" value="Unassembled WGS sequence"/>
</dbReference>
<proteinExistence type="predicted"/>
<dbReference type="InterPro" id="IPR056712">
    <property type="entry name" value="DUF7810"/>
</dbReference>
<accession>A0AAN8Z6P7</accession>
<feature type="non-terminal residue" evidence="1">
    <location>
        <position position="1"/>
    </location>
</feature>
<dbReference type="AlphaFoldDB" id="A0AAN8Z6P7"/>
<keyword evidence="2" id="KW-1185">Reference proteome</keyword>
<dbReference type="PANTHER" id="PTHR35736:SF1">
    <property type="entry name" value="EXPRESSED PROTEIN"/>
    <property type="match status" value="1"/>
</dbReference>
<protein>
    <submittedName>
        <fullName evidence="1">Uncharacterized protein</fullName>
    </submittedName>
</protein>
<evidence type="ECO:0000313" key="2">
    <source>
        <dbReference type="Proteomes" id="UP001370490"/>
    </source>
</evidence>